<dbReference type="Proteomes" id="UP000557717">
    <property type="component" value="Unassembled WGS sequence"/>
</dbReference>
<evidence type="ECO:0000313" key="2">
    <source>
        <dbReference type="Proteomes" id="UP000557717"/>
    </source>
</evidence>
<organism evidence="1 2">
    <name type="scientific">Haloferula luteola</name>
    <dbReference type="NCBI Taxonomy" id="595692"/>
    <lineage>
        <taxon>Bacteria</taxon>
        <taxon>Pseudomonadati</taxon>
        <taxon>Verrucomicrobiota</taxon>
        <taxon>Verrucomicrobiia</taxon>
        <taxon>Verrucomicrobiales</taxon>
        <taxon>Verrucomicrobiaceae</taxon>
        <taxon>Haloferula</taxon>
    </lineage>
</organism>
<proteinExistence type="predicted"/>
<evidence type="ECO:0000313" key="1">
    <source>
        <dbReference type="EMBL" id="MBB5350313.1"/>
    </source>
</evidence>
<keyword evidence="2" id="KW-1185">Reference proteome</keyword>
<dbReference type="EMBL" id="JACHFD010000002">
    <property type="protein sequence ID" value="MBB5350313.1"/>
    <property type="molecule type" value="Genomic_DNA"/>
</dbReference>
<reference evidence="1 2" key="1">
    <citation type="submission" date="2020-08" db="EMBL/GenBank/DDBJ databases">
        <title>Genomic Encyclopedia of Type Strains, Phase IV (KMG-IV): sequencing the most valuable type-strain genomes for metagenomic binning, comparative biology and taxonomic classification.</title>
        <authorList>
            <person name="Goeker M."/>
        </authorList>
    </citation>
    <scope>NUCLEOTIDE SEQUENCE [LARGE SCALE GENOMIC DNA]</scope>
    <source>
        <strain evidence="1 2">YC6886</strain>
    </source>
</reference>
<dbReference type="AlphaFoldDB" id="A0A840UZ89"/>
<comment type="caution">
    <text evidence="1">The sequence shown here is derived from an EMBL/GenBank/DDBJ whole genome shotgun (WGS) entry which is preliminary data.</text>
</comment>
<protein>
    <submittedName>
        <fullName evidence="1">Uncharacterized protein</fullName>
    </submittedName>
</protein>
<gene>
    <name evidence="1" type="ORF">HNR46_000537</name>
</gene>
<name>A0A840UZ89_9BACT</name>
<accession>A0A840UZ89</accession>
<sequence length="55" mass="6274">MCSGGAIELAMTKGTIQLLLEWDRPPKNQSKNDIWIFKKFSMSENFSKADQRLGL</sequence>